<sequence>MGNGLLIVISGPSGVGKGTVCRYLLDKNKEISLSVSSTTRAPRIGEIDKVSYFFTDKEQFEKMINNEEFLEYAYVHGNYYGTPKKNVLEKVEKGQDVLLEIDIQGALQVKEFYPDGVFIFILPPTMEELKKRIVNRGTETEAAIEERFKTAYKEIEYVFKYDYAILNDEIELAVKRIESIIEAEKCKVKRQIEIIKDI</sequence>
<evidence type="ECO:0000313" key="15">
    <source>
        <dbReference type="EMBL" id="SDZ01513.1"/>
    </source>
</evidence>
<accession>A0A1H3PKL3</accession>
<dbReference type="PANTHER" id="PTHR23117:SF13">
    <property type="entry name" value="GUANYLATE KINASE"/>
    <property type="match status" value="1"/>
</dbReference>
<evidence type="ECO:0000256" key="5">
    <source>
        <dbReference type="ARBA" id="ARBA00016296"/>
    </source>
</evidence>
<dbReference type="GO" id="GO:0005829">
    <property type="term" value="C:cytosol"/>
    <property type="evidence" value="ECO:0007669"/>
    <property type="project" value="TreeGrafter"/>
</dbReference>
<dbReference type="EC" id="2.7.4.8" evidence="4 13"/>
<dbReference type="CDD" id="cd00071">
    <property type="entry name" value="GMPK"/>
    <property type="match status" value="1"/>
</dbReference>
<dbReference type="HAMAP" id="MF_00328">
    <property type="entry name" value="Guanylate_kinase"/>
    <property type="match status" value="1"/>
</dbReference>
<dbReference type="GO" id="GO:0005524">
    <property type="term" value="F:ATP binding"/>
    <property type="evidence" value="ECO:0007669"/>
    <property type="project" value="UniProtKB-UniRule"/>
</dbReference>
<name>A0A1H3PKL3_9FIRM</name>
<comment type="similarity">
    <text evidence="3 13">Belongs to the guanylate kinase family.</text>
</comment>
<evidence type="ECO:0000256" key="7">
    <source>
        <dbReference type="ARBA" id="ARBA00022679"/>
    </source>
</evidence>
<dbReference type="STRING" id="415015.SAMN05660462_01523"/>
<evidence type="ECO:0000256" key="12">
    <source>
        <dbReference type="ARBA" id="ARBA00048594"/>
    </source>
</evidence>
<evidence type="ECO:0000256" key="2">
    <source>
        <dbReference type="ARBA" id="ARBA00004496"/>
    </source>
</evidence>
<comment type="subcellular location">
    <subcellularLocation>
        <location evidence="2 13">Cytoplasm</location>
    </subcellularLocation>
</comment>
<evidence type="ECO:0000256" key="11">
    <source>
        <dbReference type="ARBA" id="ARBA00030128"/>
    </source>
</evidence>
<dbReference type="Proteomes" id="UP000198625">
    <property type="component" value="Unassembled WGS sequence"/>
</dbReference>
<evidence type="ECO:0000256" key="4">
    <source>
        <dbReference type="ARBA" id="ARBA00012961"/>
    </source>
</evidence>
<evidence type="ECO:0000256" key="8">
    <source>
        <dbReference type="ARBA" id="ARBA00022741"/>
    </source>
</evidence>
<protein>
    <recommendedName>
        <fullName evidence="5 13">Guanylate kinase</fullName>
        <ecNumber evidence="4 13">2.7.4.8</ecNumber>
    </recommendedName>
    <alternativeName>
        <fullName evidence="11 13">GMP kinase</fullName>
    </alternativeName>
</protein>
<dbReference type="OrthoDB" id="9808150at2"/>
<dbReference type="SUPFAM" id="SSF52540">
    <property type="entry name" value="P-loop containing nucleoside triphosphate hydrolases"/>
    <property type="match status" value="1"/>
</dbReference>
<gene>
    <name evidence="13" type="primary">gmk</name>
    <name evidence="15" type="ORF">SAMN05660462_01523</name>
</gene>
<comment type="catalytic activity">
    <reaction evidence="12 13">
        <text>GMP + ATP = GDP + ADP</text>
        <dbReference type="Rhea" id="RHEA:20780"/>
        <dbReference type="ChEBI" id="CHEBI:30616"/>
        <dbReference type="ChEBI" id="CHEBI:58115"/>
        <dbReference type="ChEBI" id="CHEBI:58189"/>
        <dbReference type="ChEBI" id="CHEBI:456216"/>
        <dbReference type="EC" id="2.7.4.8"/>
    </reaction>
</comment>
<dbReference type="InterPro" id="IPR027417">
    <property type="entry name" value="P-loop_NTPase"/>
</dbReference>
<dbReference type="PANTHER" id="PTHR23117">
    <property type="entry name" value="GUANYLATE KINASE-RELATED"/>
    <property type="match status" value="1"/>
</dbReference>
<keyword evidence="9 13" id="KW-0418">Kinase</keyword>
<keyword evidence="16" id="KW-1185">Reference proteome</keyword>
<dbReference type="Gene3D" id="3.30.63.10">
    <property type="entry name" value="Guanylate Kinase phosphate binding domain"/>
    <property type="match status" value="1"/>
</dbReference>
<evidence type="ECO:0000259" key="14">
    <source>
        <dbReference type="PROSITE" id="PS50052"/>
    </source>
</evidence>
<evidence type="ECO:0000256" key="3">
    <source>
        <dbReference type="ARBA" id="ARBA00005790"/>
    </source>
</evidence>
<comment type="function">
    <text evidence="1 13">Essential for recycling GMP and indirectly, cGMP.</text>
</comment>
<dbReference type="InterPro" id="IPR017665">
    <property type="entry name" value="Guanylate_kinase"/>
</dbReference>
<dbReference type="InterPro" id="IPR008144">
    <property type="entry name" value="Guanylate_kin-like_dom"/>
</dbReference>
<evidence type="ECO:0000256" key="6">
    <source>
        <dbReference type="ARBA" id="ARBA00022490"/>
    </source>
</evidence>
<dbReference type="PROSITE" id="PS50052">
    <property type="entry name" value="GUANYLATE_KINASE_2"/>
    <property type="match status" value="1"/>
</dbReference>
<dbReference type="FunFam" id="3.40.50.300:FF:000855">
    <property type="entry name" value="Guanylate kinase"/>
    <property type="match status" value="1"/>
</dbReference>
<proteinExistence type="inferred from homology"/>
<feature type="domain" description="Guanylate kinase-like" evidence="14">
    <location>
        <begin position="4"/>
        <end position="182"/>
    </location>
</feature>
<keyword evidence="8 13" id="KW-0547">Nucleotide-binding</keyword>
<dbReference type="NCBIfam" id="TIGR03263">
    <property type="entry name" value="guanyl_kin"/>
    <property type="match status" value="1"/>
</dbReference>
<keyword evidence="7 13" id="KW-0808">Transferase</keyword>
<dbReference type="Pfam" id="PF00625">
    <property type="entry name" value="Guanylate_kin"/>
    <property type="match status" value="1"/>
</dbReference>
<reference evidence="15 16" key="1">
    <citation type="submission" date="2016-10" db="EMBL/GenBank/DDBJ databases">
        <authorList>
            <person name="de Groot N.N."/>
        </authorList>
    </citation>
    <scope>NUCLEOTIDE SEQUENCE [LARGE SCALE GENOMIC DNA]</scope>
    <source>
        <strain evidence="15 16">DSM 21650</strain>
    </source>
</reference>
<dbReference type="FunFam" id="3.30.63.10:FF:000002">
    <property type="entry name" value="Guanylate kinase 1"/>
    <property type="match status" value="1"/>
</dbReference>
<evidence type="ECO:0000256" key="10">
    <source>
        <dbReference type="ARBA" id="ARBA00022840"/>
    </source>
</evidence>
<evidence type="ECO:0000256" key="1">
    <source>
        <dbReference type="ARBA" id="ARBA00003531"/>
    </source>
</evidence>
<evidence type="ECO:0000256" key="13">
    <source>
        <dbReference type="HAMAP-Rule" id="MF_00328"/>
    </source>
</evidence>
<dbReference type="InterPro" id="IPR008145">
    <property type="entry name" value="GK/Ca_channel_bsu"/>
</dbReference>
<feature type="binding site" evidence="13">
    <location>
        <begin position="11"/>
        <end position="18"/>
    </location>
    <ligand>
        <name>ATP</name>
        <dbReference type="ChEBI" id="CHEBI:30616"/>
    </ligand>
</feature>
<evidence type="ECO:0000313" key="16">
    <source>
        <dbReference type="Proteomes" id="UP000198625"/>
    </source>
</evidence>
<dbReference type="GO" id="GO:0004385">
    <property type="term" value="F:GMP kinase activity"/>
    <property type="evidence" value="ECO:0007669"/>
    <property type="project" value="UniProtKB-UniRule"/>
</dbReference>
<keyword evidence="6 13" id="KW-0963">Cytoplasm</keyword>
<dbReference type="SMART" id="SM00072">
    <property type="entry name" value="GuKc"/>
    <property type="match status" value="1"/>
</dbReference>
<keyword evidence="10 13" id="KW-0067">ATP-binding</keyword>
<dbReference type="EMBL" id="FNQE01000015">
    <property type="protein sequence ID" value="SDZ01513.1"/>
    <property type="molecule type" value="Genomic_DNA"/>
</dbReference>
<dbReference type="RefSeq" id="WP_091729404.1">
    <property type="nucleotide sequence ID" value="NZ_FNQE01000015.1"/>
</dbReference>
<dbReference type="Gene3D" id="3.40.50.300">
    <property type="entry name" value="P-loop containing nucleotide triphosphate hydrolases"/>
    <property type="match status" value="1"/>
</dbReference>
<dbReference type="AlphaFoldDB" id="A0A1H3PKL3"/>
<organism evidence="15 16">
    <name type="scientific">Proteiniborus ethanoligenes</name>
    <dbReference type="NCBI Taxonomy" id="415015"/>
    <lineage>
        <taxon>Bacteria</taxon>
        <taxon>Bacillati</taxon>
        <taxon>Bacillota</taxon>
        <taxon>Clostridia</taxon>
        <taxon>Eubacteriales</taxon>
        <taxon>Proteiniborus</taxon>
    </lineage>
</organism>
<evidence type="ECO:0000256" key="9">
    <source>
        <dbReference type="ARBA" id="ARBA00022777"/>
    </source>
</evidence>